<evidence type="ECO:0000256" key="3">
    <source>
        <dbReference type="ARBA" id="ARBA00022598"/>
    </source>
</evidence>
<name>A0A4R8QWP2_9PEZI</name>
<dbReference type="InterPro" id="IPR045851">
    <property type="entry name" value="AMP-bd_C_sf"/>
</dbReference>
<keyword evidence="3" id="KW-0436">Ligase</keyword>
<evidence type="ECO:0000313" key="6">
    <source>
        <dbReference type="Proteomes" id="UP000295083"/>
    </source>
</evidence>
<protein>
    <submittedName>
        <fullName evidence="5">Apicidin F synthase</fullName>
    </submittedName>
</protein>
<dbReference type="InterPro" id="IPR009081">
    <property type="entry name" value="PP-bd_ACP"/>
</dbReference>
<dbReference type="PANTHER" id="PTHR45527:SF16">
    <property type="entry name" value="NONRIBOSOMAL PEPTIDE SYNTHASE ATNA-RELATED"/>
    <property type="match status" value="1"/>
</dbReference>
<dbReference type="InterPro" id="IPR020806">
    <property type="entry name" value="PKS_PP-bd"/>
</dbReference>
<feature type="domain" description="Carrier" evidence="4">
    <location>
        <begin position="2283"/>
        <end position="2357"/>
    </location>
</feature>
<dbReference type="Pfam" id="PF00550">
    <property type="entry name" value="PP-binding"/>
    <property type="match status" value="4"/>
</dbReference>
<dbReference type="CDD" id="cd19534">
    <property type="entry name" value="E_NRPS"/>
    <property type="match status" value="1"/>
</dbReference>
<sequence>MCVIQPFAGAEPHRTDSFHFVDVKVEDPGGVGDQHIFAAWGMLLHFYSREELIQFGYINGNRERGTKTCVVEAQDTIASITRQLSEGPEALNGGDAGTQYNTAVEFIDAGRGCQLPPCSNSESKLPDGVKMELRVYSDGSVVRRMRLLFYAHFMSIPESENVAATFEHLLTQTQGNTEKLISELGSSERDQSGIQRWNSQDIVHYQCLIHEAFTQVAAQRPDQVAVDAWDGRLTYAELSKASDAFAHHLMQRGVRPGSMVLLSVEKSKFAAVSFLAVLKVAGVCVFVDPQQPLNRTRQMVESTGASYVITTSFADASLAGLGLEVVAVVSELQAHVEPPATTAWPKSHAEDTAFVIFTSGSTGNPKGVMLTHAGLYTTAKFMIKSWRINSETRLLQFSAYTFDMGITDMITVFLAGGCLCIPSESDRLERLQEYTQTSASNWVATTPTVARFLDPKATPSIRTIALVGEAVKECDARPWIDAGVTVFNGYGPTEATGVSTTSQPLTNTGKATCIGPGLNKRTWIVDVERDQLVPVGAVGELVLEGPSISPGYLNNPEKTQEAFLDAPAWAELVPTQPATLRRFYRTGDLVRYGPDGTLECLGRRDSQVKLGAQRVELGEIEFHLGKSPSISQFAVLLPHQGPLAERLTVITSTGVQRHAGQDGPGGFSPCEADFVAELQSHLLGFLPAYMLPTTWLKTSSLPFTSHGKLDRKLLRLKLENLSEEEYIDLLGARTTSRTADDTKAEHKLRETCSQILNIPASTISLDHTFLAHGGDSITAMQVAAALRQDNQSLTVRDLISSSSLRESAARMTDVRSQAPMPVVEPGRRFPLSPIQRLFFGMAKSQDTRNHFHQSVLVTLSEKRSPEAIEKAIYDLVARHDMLRARFEELATGEWLQYVSATTEGSFEVNYHPGTQPQADKMLESRLSLSVEKGPILRADLFESNGIQSLFVVIHHLVVDLVSWRVILEDVQSALMGEKPRPQSFPFLGWVEKQHDMARHLSTDHVLPRSASDVNANFEFWGIEKSRNVHGDVKEMRFSIHSDATEDVLSRCHDALRTEPVDILIAAVLLAFERSFPERNAPTVFTEAHGRETEDAGVDVSRTVGWFTAMYPISVQAGRRHGNLVDLVMRVKDARKQTPTRGFDYFTSAHLTHDGRHKFGQHIPSEILFNYEGRYQALEKESSLFRAESWTAGEALEDMSPELQRFTLFEISASVLQNQLNFTFAWNSKVKHQARIKSWVDSMPTVLEEIAAALKSSSARFTLSDFDQLDLNYPGLHKLQRSILEIPGVEALDDVEDVYPLSPMQESLALSQARPDNVYEVDMTWEVTTSTGQEIDVQRLRSAWQIVINKHAVMRTVLLKTLAASVFDQVVLKRRRGSCQHLKASDAEEALRVLSSHSAKDTGSGLHRLLVCTTDDNRVFLRLEINHIVFDGMSLAPMLRDLSLAYSEDYASVARRTDPHVRLRFADFVRYIRNPSLRERSISYWRGYLADAEPCIFPSLLNTKQDEGQQKVAPISLDIDNAAMQAKISELGVTFPALVQLVWSLVLRCYTSGNQTVTGYLAAGRDAPLPGIQDAVGPFLSMLLCRIDFTQRRTLWELLLQVQEDTSQASCHQASSLAEIQNAIRITGGILFNAGISFMPLLDSRAQQDNCLLFSELSLNDPTEFELALIVESGEVANRMSIHYSTSFISEGHAANIAATVNHFLVETLRNPHLFPDELPGLSSRDLDQIWSWNKTCIEPVDECVHHFVERSMTAHPNKEAIFSWDGSLSYGELDDMSRNLAFHLVGLGVGPETIVPLCFEKSKYAVVSMLAVLRAGGCFVMLDPAHPDSRVVSIAEEVEAPLILCSQHTRPKFTALSDLVIVIEQDYMHALPQTHRGMTVCPSVTPDNAMYVVYTSGTTGKPKGSITSHRAYCTGFKEHAWAIEVGPESRTLQFSAYSFDASVGDILTTLLVGGCICMPSEEDRSLDISSFVAKSRATWAGWTPSFASLVDPESVPTLSVLLMAGEPLPASQVDAWVDRLKLLNIYGPSECSVACVVNKEVNRQTHASNIGKGYRCVTWIVDPNDHERLLPIGCVGELLIEGPIVARGYLKRPEKTAEVFMDKAPSWLTNGTYPRNNRLYRTGDLVRYNSDGSINFVGRKDTQLKINGQRVELGEIEHSLRSSVPPTAGPIVIDLLKRSNGGEKDMLAAFIHVGLEDASTEEDPDDIIATDPQSLERFHEILTKIYSNLGSLPRYMTPQVFVPLRVLPITTAGKLDRRSLQRVTAAMSREQLVTFASRSSNRDELTGNELAISRVWKQVLGLPAVGRQDNFFRLGGDSILAITLRSQALRVGIDISVSDVFKYPVLAEMANVMITVDIAGPSEAEHEAVPPFSLINDYESPATLVEAIAEECGLSAKDIEDVFPCAPMQEALMALSSMQSSAQPYVLHAPYRLPADIDEDRFLKAWESTVRDHVVLRSRIVLRPRGSLLVIAKHFSVSKHTCSLEQYLDNQKAQPFEYGSSLLRLALVSEGNDSYFVFSAHHAVYDGWSTKIIWETVLQHYRGIPSPGPTTQFQALIKRLRDVPVEESREYWRREALERHGISFPAIPASHKPVTRSRATFSLPGAFTTNRNVTVATLINAAWAIVNAQYAADSTATYGCTLSGRDFPLPGIDGLVGPVIVTVPRQVVVDPGRDVADFLEYVQKIAVKAIPHQYLGLSEIQAAGPVAQEAYEFTSLMVIHPDTVLALPYEELNITPVALDLAAESFTYPLAIEFFPTGEELNVDVRFDPECIGPSMIDTVFSHFSTVLQRLCSAERGAQLGTVMDVGPADLALVESWNAGKYKPLETYVHDLVDRRVKEQPNKVAVVSHDASITYSELSAWADQLATDVLNTNLTHIGDYVGVCLDKSAAAIATLLAVWKSGCAFMPLNPDHPPARLQALLQQADVKLVLASQDRVDLLSAGLSCKVLPVSEYEPLKTCSPLLSTIKVSPSQPAYLIFTSGSTGKPKGVVVPQRSSASSIAAHAECPFFSLGPDTRMLQFSSFTFDAMIFEIFVTLTAGGCVCVPSEKQRLNDLSGFINELQVNTLITTPSVTRLLSPAKVPSLSLLMVGGEPLAPSDIEAWISQPGVSFVNAYGPTEACVLATAHKVQPSESNSNIGVPVGGAAWVVSLVTGTLAPVGAVGELCLEGNLSSGYLGDSERTNEVFELEPPFVPVGSKRRIYHTGDLVRYTPKGDLIFVGRRDGQVKLRGQRIEVGEIEENIRRILSEEPSFRHVGVELFNSPGGRDQYLVTLLAMDISYGNRIAGNGYASMLNPSNTQLYLLAMDLQKQLRDVLPEYMVPSAYVAVEQLHTTSSGKRDRSWVTGCLSELVSQGELFPQVAHDVSSTDLSGTETLLQDWWAQVLNMAPSKITASSHFFSLGGNSITGIRLVGLARSLKYSLLYESIFQFPTLSEMASHVDSISELERPLPRPFELLPRDSLSSIQEGVLPLYGIDAALVEDIYPCTPLQEGLMAITARNPGAYISADIMNISESELPKLKEAWNSAFDKFELLRTRIVLSHEKGALQVVLKEGPQWHRFGDVASFLGHVHEVHGYGKRLVHLAVIPSSEPDAVSVVFSAHHATYDGWSLGLVRTYLERYLVEPRVPDVVKNVPFKSFIRQVMDTNFEEAETYWERRMEGLEAPSFPRLSNASGHTPLATGLLERKLELPSYKASVVTMANVVRSAWALTISHYTAELDTLFGTIVSGRESNDISQIEAIAGPTIATVPSRIVIDYDSTVLDFLTSVQRDAVSESRFSQVGLQRISRFSQDCQKSCGFGSILVVQPPFNRGSGKLPQLRQGPVSSPKFFPQSMVLDCSLTEDNASIDITLSFDPKMVADAKHVLSTFSTLLCGVLTASPDAKLRDFSALSVDHVRILETLAGDEPQAVDICTHHLIDKHVRASPSRTAVDAWDGSLSYSELDATSSLLAQTLRNSGIGPEVPVLLMLDKSKFVVAAMLAVWKSGGFFVPLDPKFPKQRLRLLVETAKATVVLTSPQYLEHCRDLGCEPLLVTEETMSLERYSPPPHPQSSVQSHSSAYLLFTSGSTGVPKGVIVEHRSLSSTLESLGSYIELNGDSRMLQVTALTFDAMLLNTFGPLVHGSCVCIPRDLDNLAGFVEEFQVNTTWFTTSLSRILDPDSMPSLKKVIMGGEAVLQSDLDRWGSKVRLISGYGPTETCIISFIGELTPTTPPNTIGRPVICRAWVFNPLKSELAPIGGVGELYVEGPCLSRGYHDNPQATASAFIDNPDWLPGRRVYRTGDYVYFNKDKTLSFVARKDNQVKIRGQRVELSEIEEAIRGKIAELTVAVDIFCPNGKQTLAAVFGIEGRLALPSSGVVESSPEVVSFMRSMAADLKVHLADVLPRHMVPEVYLPLLRLPVQTSGKLDRRTLQSIVNSMSAKSVAAYAGDDDAKQAPRTPHERVLARLWCKALDIADVQSVSASDNFFGNGGDSLLAMKLVSLLRAEGYSLAVSEIFSHPRLSAMASKMQALEVTAELSPEFQQSPETADQLSELDAQSRLSNAKTCNVKPDCIEDVYRCTYMQEFFMEDTVRVPGAHVAQFVFAVDSGVDLARLKDSIDFCARKFPILRTRLVQHSGQWHQVVLDDQIPWIEASGKNLDAVLKDDKSIPTGLGDQLTRITVVRDKSGCHLIWTLHHSLYDAWSLRLLFEALYRAYEGAEMAAHLSSPRDLIKRLATRNEVTDRSFWATYLSGAGVPPLFGYAFVRHAVKDRRRDYSASLPPKVRGATLAATLASAWIRAVGRAANSSDVVIGYLVAGRTNMPSVQSCVGPVISKVPLRVRLEEGETGREVSEKVHAELTRLMPYELSGLKTVMSASQDTSDACRFPLDLTVHPQGNLRFAVEDVGMRFVGGEVAAAPPGGLSVECAMKEDGVDVSIFWDQRAAQEDQIDALFEDFKVLLLM</sequence>
<dbReference type="SMART" id="SM00823">
    <property type="entry name" value="PKS_PP"/>
    <property type="match status" value="4"/>
</dbReference>
<dbReference type="Pfam" id="PF00501">
    <property type="entry name" value="AMP-binding"/>
    <property type="match status" value="4"/>
</dbReference>
<dbReference type="CDD" id="cd05918">
    <property type="entry name" value="A_NRPS_SidN3_like"/>
    <property type="match status" value="4"/>
</dbReference>
<dbReference type="NCBIfam" id="NF003417">
    <property type="entry name" value="PRK04813.1"/>
    <property type="match status" value="4"/>
</dbReference>
<dbReference type="Gene3D" id="1.10.1200.10">
    <property type="entry name" value="ACP-like"/>
    <property type="match status" value="4"/>
</dbReference>
<dbReference type="FunFam" id="3.30.300.30:FF:000015">
    <property type="entry name" value="Nonribosomal peptide synthase SidD"/>
    <property type="match status" value="4"/>
</dbReference>
<dbReference type="CDD" id="cd19545">
    <property type="entry name" value="FUM14_C_NRPS-like"/>
    <property type="match status" value="3"/>
</dbReference>
<dbReference type="PROSITE" id="PS50075">
    <property type="entry name" value="CARRIER"/>
    <property type="match status" value="4"/>
</dbReference>
<dbReference type="GO" id="GO:0005737">
    <property type="term" value="C:cytoplasm"/>
    <property type="evidence" value="ECO:0007669"/>
    <property type="project" value="TreeGrafter"/>
</dbReference>
<proteinExistence type="predicted"/>
<organism evidence="5 6">
    <name type="scientific">Colletotrichum spinosum</name>
    <dbReference type="NCBI Taxonomy" id="1347390"/>
    <lineage>
        <taxon>Eukaryota</taxon>
        <taxon>Fungi</taxon>
        <taxon>Dikarya</taxon>
        <taxon>Ascomycota</taxon>
        <taxon>Pezizomycotina</taxon>
        <taxon>Sordariomycetes</taxon>
        <taxon>Hypocreomycetidae</taxon>
        <taxon>Glomerellales</taxon>
        <taxon>Glomerellaceae</taxon>
        <taxon>Colletotrichum</taxon>
        <taxon>Colletotrichum orbiculare species complex</taxon>
    </lineage>
</organism>
<dbReference type="GO" id="GO:0044550">
    <property type="term" value="P:secondary metabolite biosynthetic process"/>
    <property type="evidence" value="ECO:0007669"/>
    <property type="project" value="TreeGrafter"/>
</dbReference>
<comment type="caution">
    <text evidence="5">The sequence shown here is derived from an EMBL/GenBank/DDBJ whole genome shotgun (WGS) entry which is preliminary data.</text>
</comment>
<dbReference type="Proteomes" id="UP000295083">
    <property type="component" value="Unassembled WGS sequence"/>
</dbReference>
<dbReference type="NCBIfam" id="TIGR01733">
    <property type="entry name" value="AA-adenyl-dom"/>
    <property type="match status" value="4"/>
</dbReference>
<dbReference type="InterPro" id="IPR036736">
    <property type="entry name" value="ACP-like_sf"/>
</dbReference>
<dbReference type="PANTHER" id="PTHR45527">
    <property type="entry name" value="NONRIBOSOMAL PEPTIDE SYNTHETASE"/>
    <property type="match status" value="1"/>
</dbReference>
<dbReference type="InterPro" id="IPR010071">
    <property type="entry name" value="AA_adenyl_dom"/>
</dbReference>
<accession>A0A4R8QWP2</accession>
<dbReference type="FunFam" id="3.30.559.30:FF:000002">
    <property type="entry name" value="Nonribosomal peptide synthase Pes1"/>
    <property type="match status" value="1"/>
</dbReference>
<evidence type="ECO:0000256" key="1">
    <source>
        <dbReference type="ARBA" id="ARBA00022450"/>
    </source>
</evidence>
<dbReference type="Pfam" id="PF00668">
    <property type="entry name" value="Condensation"/>
    <property type="match status" value="5"/>
</dbReference>
<evidence type="ECO:0000256" key="2">
    <source>
        <dbReference type="ARBA" id="ARBA00022553"/>
    </source>
</evidence>
<feature type="domain" description="Carrier" evidence="4">
    <location>
        <begin position="4430"/>
        <end position="4507"/>
    </location>
</feature>
<reference evidence="5 6" key="1">
    <citation type="submission" date="2018-11" db="EMBL/GenBank/DDBJ databases">
        <title>Genome sequence and assembly of Colletotrichum spinosum.</title>
        <authorList>
            <person name="Gan P."/>
            <person name="Shirasu K."/>
        </authorList>
    </citation>
    <scope>NUCLEOTIDE SEQUENCE [LARGE SCALE GENOMIC DNA]</scope>
    <source>
        <strain evidence="5 6">CBS 515.97</strain>
    </source>
</reference>
<keyword evidence="2" id="KW-0597">Phosphoprotein</keyword>
<evidence type="ECO:0000259" key="4">
    <source>
        <dbReference type="PROSITE" id="PS50075"/>
    </source>
</evidence>
<dbReference type="CDD" id="cd19542">
    <property type="entry name" value="CT_NRPS-like"/>
    <property type="match status" value="1"/>
</dbReference>
<evidence type="ECO:0000313" key="5">
    <source>
        <dbReference type="EMBL" id="TDZ39283.1"/>
    </source>
</evidence>
<dbReference type="SUPFAM" id="SSF47336">
    <property type="entry name" value="ACP-like"/>
    <property type="match status" value="4"/>
</dbReference>
<dbReference type="Gene3D" id="3.40.50.12780">
    <property type="entry name" value="N-terminal domain of ligase-like"/>
    <property type="match status" value="4"/>
</dbReference>
<dbReference type="InterPro" id="IPR023213">
    <property type="entry name" value="CAT-like_dom_sf"/>
</dbReference>
<dbReference type="FunFam" id="3.40.50.12780:FF:000014">
    <property type="entry name" value="Nonribosomal peptide synthetase 1"/>
    <property type="match status" value="1"/>
</dbReference>
<dbReference type="GO" id="GO:0016874">
    <property type="term" value="F:ligase activity"/>
    <property type="evidence" value="ECO:0007669"/>
    <property type="project" value="UniProtKB-KW"/>
</dbReference>
<dbReference type="InterPro" id="IPR042099">
    <property type="entry name" value="ANL_N_sf"/>
</dbReference>
<feature type="domain" description="Carrier" evidence="4">
    <location>
        <begin position="739"/>
        <end position="815"/>
    </location>
</feature>
<dbReference type="GO" id="GO:0043041">
    <property type="term" value="P:amino acid activation for nonribosomal peptide biosynthetic process"/>
    <property type="evidence" value="ECO:0007669"/>
    <property type="project" value="TreeGrafter"/>
</dbReference>
<dbReference type="InterPro" id="IPR006162">
    <property type="entry name" value="Ppantetheine_attach_site"/>
</dbReference>
<dbReference type="Gene3D" id="3.30.559.30">
    <property type="entry name" value="Nonribosomal peptide synthetase, condensation domain"/>
    <property type="match status" value="5"/>
</dbReference>
<dbReference type="FunFam" id="1.10.1200.10:FF:000005">
    <property type="entry name" value="Nonribosomal peptide synthetase 1"/>
    <property type="match status" value="2"/>
</dbReference>
<dbReference type="Gene3D" id="3.30.559.10">
    <property type="entry name" value="Chloramphenicol acetyltransferase-like domain"/>
    <property type="match status" value="5"/>
</dbReference>
<dbReference type="GO" id="GO:0031177">
    <property type="term" value="F:phosphopantetheine binding"/>
    <property type="evidence" value="ECO:0007669"/>
    <property type="project" value="InterPro"/>
</dbReference>
<dbReference type="Gene3D" id="3.30.300.30">
    <property type="match status" value="4"/>
</dbReference>
<dbReference type="InterPro" id="IPR000873">
    <property type="entry name" value="AMP-dep_synth/lig_dom"/>
</dbReference>
<feature type="domain" description="Carrier" evidence="4">
    <location>
        <begin position="3366"/>
        <end position="3442"/>
    </location>
</feature>
<gene>
    <name evidence="5" type="primary">apf1</name>
    <name evidence="5" type="ORF">C8035_v006332</name>
</gene>
<keyword evidence="6" id="KW-1185">Reference proteome</keyword>
<dbReference type="EMBL" id="QAPG01000011">
    <property type="protein sequence ID" value="TDZ39283.1"/>
    <property type="molecule type" value="Genomic_DNA"/>
</dbReference>
<keyword evidence="1" id="KW-0596">Phosphopantetheine</keyword>
<dbReference type="InterPro" id="IPR020845">
    <property type="entry name" value="AMP-binding_CS"/>
</dbReference>
<dbReference type="SUPFAM" id="SSF56801">
    <property type="entry name" value="Acetyl-CoA synthetase-like"/>
    <property type="match status" value="4"/>
</dbReference>
<dbReference type="InterPro" id="IPR001242">
    <property type="entry name" value="Condensation_dom"/>
</dbReference>
<dbReference type="SUPFAM" id="SSF52777">
    <property type="entry name" value="CoA-dependent acyltransferases"/>
    <property type="match status" value="10"/>
</dbReference>
<dbReference type="PROSITE" id="PS00455">
    <property type="entry name" value="AMP_BINDING"/>
    <property type="match status" value="4"/>
</dbReference>
<dbReference type="PROSITE" id="PS00012">
    <property type="entry name" value="PHOSPHOPANTETHEINE"/>
    <property type="match status" value="2"/>
</dbReference>